<evidence type="ECO:0000256" key="1">
    <source>
        <dbReference type="SAM" id="Phobius"/>
    </source>
</evidence>
<reference evidence="2 3" key="2">
    <citation type="submission" date="2013-04" db="EMBL/GenBank/DDBJ databases">
        <title>The Genome Sequence of Bilophila wadsworthia 3_1_6.</title>
        <authorList>
            <consortium name="The Broad Institute Genomics Platform"/>
            <person name="Earl A."/>
            <person name="Ward D."/>
            <person name="Feldgarden M."/>
            <person name="Gevers D."/>
            <person name="Sibley C."/>
            <person name="Strauss J."/>
            <person name="Allen-Vercoe E."/>
            <person name="Walker B."/>
            <person name="Young S."/>
            <person name="Zeng Q."/>
            <person name="Gargeya S."/>
            <person name="Fitzgerald M."/>
            <person name="Haas B."/>
            <person name="Abouelleil A."/>
            <person name="Allen A.W."/>
            <person name="Alvarado L."/>
            <person name="Arachchi H.M."/>
            <person name="Berlin A.M."/>
            <person name="Chapman S.B."/>
            <person name="Gainer-Dewar J."/>
            <person name="Goldberg J."/>
            <person name="Griggs A."/>
            <person name="Gujja S."/>
            <person name="Hansen M."/>
            <person name="Howarth C."/>
            <person name="Imamovic A."/>
            <person name="Ireland A."/>
            <person name="Larimer J."/>
            <person name="McCowan C."/>
            <person name="Murphy C."/>
            <person name="Pearson M."/>
            <person name="Poon T.W."/>
            <person name="Priest M."/>
            <person name="Roberts A."/>
            <person name="Saif S."/>
            <person name="Shea T."/>
            <person name="Sisk P."/>
            <person name="Sykes S."/>
            <person name="Wortman J."/>
            <person name="Nusbaum C."/>
            <person name="Birren B."/>
        </authorList>
    </citation>
    <scope>NUCLEOTIDE SEQUENCE [LARGE SCALE GENOMIC DNA]</scope>
    <source>
        <strain evidence="2 3">3_1_6</strain>
    </source>
</reference>
<keyword evidence="1" id="KW-0472">Membrane</keyword>
<dbReference type="RefSeq" id="WP_005027883.1">
    <property type="nucleotide sequence ID" value="NZ_KE150238.1"/>
</dbReference>
<comment type="caution">
    <text evidence="2">The sequence shown here is derived from an EMBL/GenBank/DDBJ whole genome shotgun (WGS) entry which is preliminary data.</text>
</comment>
<accession>E5Y7C0</accession>
<reference evidence="2 3" key="1">
    <citation type="submission" date="2010-10" db="EMBL/GenBank/DDBJ databases">
        <authorList>
            <consortium name="The Broad Institute Genome Sequencing Platform"/>
            <person name="Ward D."/>
            <person name="Earl A."/>
            <person name="Feldgarden M."/>
            <person name="Young S.K."/>
            <person name="Gargeya S."/>
            <person name="Zeng Q."/>
            <person name="Alvarado L."/>
            <person name="Berlin A."/>
            <person name="Bochicchio J."/>
            <person name="Chapman S.B."/>
            <person name="Chen Z."/>
            <person name="Freedman E."/>
            <person name="Gellesch M."/>
            <person name="Goldberg J."/>
            <person name="Griggs A."/>
            <person name="Gujja S."/>
            <person name="Heilman E."/>
            <person name="Heiman D."/>
            <person name="Howarth C."/>
            <person name="Mehta T."/>
            <person name="Neiman D."/>
            <person name="Pearson M."/>
            <person name="Roberts A."/>
            <person name="Saif S."/>
            <person name="Shea T."/>
            <person name="Shenoy N."/>
            <person name="Sisk P."/>
            <person name="Stolte C."/>
            <person name="Sykes S."/>
            <person name="White J."/>
            <person name="Yandava C."/>
            <person name="Allen-Vercoe E."/>
            <person name="Sibley C."/>
            <person name="Ambrose C.E."/>
            <person name="Strauss J."/>
            <person name="Daigneault M."/>
            <person name="Haas B."/>
            <person name="Nusbaum C."/>
            <person name="Birren B."/>
        </authorList>
    </citation>
    <scope>NUCLEOTIDE SEQUENCE [LARGE SCALE GENOMIC DNA]</scope>
    <source>
        <strain evidence="2 3">3_1_6</strain>
    </source>
</reference>
<gene>
    <name evidence="2" type="ORF">HMPREF0179_02087</name>
</gene>
<feature type="transmembrane region" description="Helical" evidence="1">
    <location>
        <begin position="32"/>
        <end position="54"/>
    </location>
</feature>
<sequence length="97" mass="10273">MDSVFGIFFGALAIIAFGACIGAGLRGRPGRLFGLAILKIGLACLFVLLLFVDSFPHNEIILWLVLMLMAGALICFGGACWLAARSMGKDDEPPGQD</sequence>
<dbReference type="HOGENOM" id="CLU_2341164_0_0_7"/>
<protein>
    <submittedName>
        <fullName evidence="2">Uncharacterized protein</fullName>
    </submittedName>
</protein>
<organism evidence="2 3">
    <name type="scientific">Bilophila wadsworthia (strain 3_1_6)</name>
    <dbReference type="NCBI Taxonomy" id="563192"/>
    <lineage>
        <taxon>Bacteria</taxon>
        <taxon>Pseudomonadati</taxon>
        <taxon>Thermodesulfobacteriota</taxon>
        <taxon>Desulfovibrionia</taxon>
        <taxon>Desulfovibrionales</taxon>
        <taxon>Desulfovibrionaceae</taxon>
        <taxon>Bilophila</taxon>
    </lineage>
</organism>
<evidence type="ECO:0000313" key="3">
    <source>
        <dbReference type="Proteomes" id="UP000006034"/>
    </source>
</evidence>
<keyword evidence="1" id="KW-0812">Transmembrane</keyword>
<dbReference type="Proteomes" id="UP000006034">
    <property type="component" value="Unassembled WGS sequence"/>
</dbReference>
<feature type="transmembrane region" description="Helical" evidence="1">
    <location>
        <begin position="60"/>
        <end position="84"/>
    </location>
</feature>
<evidence type="ECO:0000313" key="2">
    <source>
        <dbReference type="EMBL" id="EFV44109.1"/>
    </source>
</evidence>
<dbReference type="GeneID" id="78085230"/>
<dbReference type="EMBL" id="ADCP02000001">
    <property type="protein sequence ID" value="EFV44109.1"/>
    <property type="molecule type" value="Genomic_DNA"/>
</dbReference>
<keyword evidence="3" id="KW-1185">Reference proteome</keyword>
<dbReference type="AlphaFoldDB" id="E5Y7C0"/>
<keyword evidence="1" id="KW-1133">Transmembrane helix</keyword>
<name>E5Y7C0_BILW3</name>
<proteinExistence type="predicted"/>
<feature type="transmembrane region" description="Helical" evidence="1">
    <location>
        <begin position="6"/>
        <end position="25"/>
    </location>
</feature>